<reference evidence="2 3" key="1">
    <citation type="submission" date="2016-11" db="EMBL/GenBank/DDBJ databases">
        <authorList>
            <person name="Jaros S."/>
            <person name="Januszkiewicz K."/>
            <person name="Wedrychowicz H."/>
        </authorList>
    </citation>
    <scope>NUCLEOTIDE SEQUENCE [LARGE SCALE GENOMIC DNA]</scope>
    <source>
        <strain evidence="2 3">DSM 43832</strain>
    </source>
</reference>
<feature type="compositionally biased region" description="Polar residues" evidence="1">
    <location>
        <begin position="169"/>
        <end position="185"/>
    </location>
</feature>
<sequence>MARAPAFYRLLGPGLPPEADGHVEVTLPGARRHGRRPVRPAQLSRAGPDEGADLLGEVRLAGVASRARRPAPRLIARPPHRATRAARQGGIAGQPRGEVEQHRGGIVAALDAGGRGAGEIGEQLGERDALVAQRRAGHATSDGSAPGWKRTPAAAPERDRRSGAVSGPATRSSPLLQTRSVHPSGSTRREVRRASRRPRSPPAVPSAASFPVRARPRDRCSPAREWPALTSRATHLRSTASISRVMVTLSPITTPPPSSGIWMSTPKSLRLMVVVASNPARVPP</sequence>
<gene>
    <name evidence="2" type="ORF">SAMN05443637_101187</name>
</gene>
<proteinExistence type="predicted"/>
<feature type="region of interest" description="Disordered" evidence="1">
    <location>
        <begin position="132"/>
        <end position="226"/>
    </location>
</feature>
<dbReference type="EMBL" id="FRAP01000001">
    <property type="protein sequence ID" value="SHJ93681.1"/>
    <property type="molecule type" value="Genomic_DNA"/>
</dbReference>
<accession>A0A1M6ND88</accession>
<name>A0A1M6ND88_PSETH</name>
<feature type="region of interest" description="Disordered" evidence="1">
    <location>
        <begin position="28"/>
        <end position="50"/>
    </location>
</feature>
<dbReference type="STRING" id="1848.SAMN05443637_101187"/>
<keyword evidence="3" id="KW-1185">Reference proteome</keyword>
<protein>
    <submittedName>
        <fullName evidence="2">Uncharacterized protein</fullName>
    </submittedName>
</protein>
<dbReference type="AlphaFoldDB" id="A0A1M6ND88"/>
<evidence type="ECO:0000256" key="1">
    <source>
        <dbReference type="SAM" id="MobiDB-lite"/>
    </source>
</evidence>
<feature type="region of interest" description="Disordered" evidence="1">
    <location>
        <begin position="66"/>
        <end position="100"/>
    </location>
</feature>
<evidence type="ECO:0000313" key="2">
    <source>
        <dbReference type="EMBL" id="SHJ93681.1"/>
    </source>
</evidence>
<evidence type="ECO:0000313" key="3">
    <source>
        <dbReference type="Proteomes" id="UP000184363"/>
    </source>
</evidence>
<dbReference type="Proteomes" id="UP000184363">
    <property type="component" value="Unassembled WGS sequence"/>
</dbReference>
<organism evidence="2 3">
    <name type="scientific">Pseudonocardia thermophila</name>
    <dbReference type="NCBI Taxonomy" id="1848"/>
    <lineage>
        <taxon>Bacteria</taxon>
        <taxon>Bacillati</taxon>
        <taxon>Actinomycetota</taxon>
        <taxon>Actinomycetes</taxon>
        <taxon>Pseudonocardiales</taxon>
        <taxon>Pseudonocardiaceae</taxon>
        <taxon>Pseudonocardia</taxon>
    </lineage>
</organism>